<dbReference type="GO" id="GO:0005615">
    <property type="term" value="C:extracellular space"/>
    <property type="evidence" value="ECO:0007669"/>
    <property type="project" value="TreeGrafter"/>
</dbReference>
<keyword evidence="8" id="KW-0732">Signal</keyword>
<feature type="domain" description="Peptidase M14" evidence="9">
    <location>
        <begin position="97"/>
        <end position="356"/>
    </location>
</feature>
<evidence type="ECO:0000313" key="10">
    <source>
        <dbReference type="EMBL" id="HDQ98710.1"/>
    </source>
</evidence>
<dbReference type="InterPro" id="IPR008969">
    <property type="entry name" value="CarboxyPept-like_regulatory"/>
</dbReference>
<feature type="chain" id="PRO_5030779663" description="Peptidase M14 domain-containing protein" evidence="8">
    <location>
        <begin position="26"/>
        <end position="490"/>
    </location>
</feature>
<evidence type="ECO:0000256" key="6">
    <source>
        <dbReference type="ARBA" id="ARBA00023049"/>
    </source>
</evidence>
<sequence length="490" mass="54290">MPRSRMIPLLMAVLLTAAGVSRAIARPGDVEMKLRVWLPAGRIHEVADRVLEFYEVGPESFVAAFSEDDRNWLVGNGYPVDVLVANVREEASRFDASFHTYEEIRDTWAIIARDHPHICVLDTIGTSYGGRLLLAMKVSSDPTRMTGKPRICFDFTIHGNENNGTEIAHHVLLQLIEGYGSDPDITRWVNTREIWLLPIVNPDGLISRSRSNGRGVDCNRNYGYSWSGGGSGPFSEPETQALYHLGVANPMAMWSQYHSGVEKAMWPWGYTQLATMDSVVHRYEMVRYSQITGYPYCQISRGLYPVSGGSTDWYYGATGAQGYGIEVCNGQPSPPSQIDTINAKNWTAMKEMLERVGWGIGGRVLDSVSGTPLAARIEVTPPDWFTYSDSMGYFHKNLHAGTYSVTVRANGYRARTIPNVVVSPEGSVWLDVALAPDSTGAPTAFRVITNKLGNSNPTHPWWALGPRDGRRFSLDKGAWATFDMGENSPI</sequence>
<feature type="non-terminal residue" evidence="10">
    <location>
        <position position="490"/>
    </location>
</feature>
<evidence type="ECO:0000256" key="8">
    <source>
        <dbReference type="SAM" id="SignalP"/>
    </source>
</evidence>
<dbReference type="SUPFAM" id="SSF53187">
    <property type="entry name" value="Zn-dependent exopeptidases"/>
    <property type="match status" value="1"/>
</dbReference>
<organism evidence="10">
    <name type="scientific">candidate division WOR-3 bacterium</name>
    <dbReference type="NCBI Taxonomy" id="2052148"/>
    <lineage>
        <taxon>Bacteria</taxon>
        <taxon>Bacteria division WOR-3</taxon>
    </lineage>
</organism>
<dbReference type="PROSITE" id="PS52035">
    <property type="entry name" value="PEPTIDASE_M14"/>
    <property type="match status" value="1"/>
</dbReference>
<keyword evidence="4" id="KW-0378">Hydrolase</keyword>
<comment type="cofactor">
    <cofactor evidence="1">
        <name>Zn(2+)</name>
        <dbReference type="ChEBI" id="CHEBI:29105"/>
    </cofactor>
</comment>
<evidence type="ECO:0000256" key="7">
    <source>
        <dbReference type="PROSITE-ProRule" id="PRU01379"/>
    </source>
</evidence>
<dbReference type="GO" id="GO:0006508">
    <property type="term" value="P:proteolysis"/>
    <property type="evidence" value="ECO:0007669"/>
    <property type="project" value="UniProtKB-KW"/>
</dbReference>
<keyword evidence="3" id="KW-0645">Protease</keyword>
<reference evidence="10" key="1">
    <citation type="journal article" date="2020" name="mSystems">
        <title>Genome- and Community-Level Interaction Insights into Carbon Utilization and Element Cycling Functions of Hydrothermarchaeota in Hydrothermal Sediment.</title>
        <authorList>
            <person name="Zhou Z."/>
            <person name="Liu Y."/>
            <person name="Xu W."/>
            <person name="Pan J."/>
            <person name="Luo Z.H."/>
            <person name="Li M."/>
        </authorList>
    </citation>
    <scope>NUCLEOTIDE SEQUENCE [LARGE SCALE GENOMIC DNA]</scope>
    <source>
        <strain evidence="10">SpSt-1182</strain>
    </source>
</reference>
<dbReference type="Pfam" id="PF13620">
    <property type="entry name" value="CarboxypepD_reg"/>
    <property type="match status" value="1"/>
</dbReference>
<dbReference type="InterPro" id="IPR000834">
    <property type="entry name" value="Peptidase_M14"/>
</dbReference>
<dbReference type="AlphaFoldDB" id="A0A7V0T4I3"/>
<keyword evidence="6" id="KW-0482">Metalloprotease</keyword>
<evidence type="ECO:0000256" key="1">
    <source>
        <dbReference type="ARBA" id="ARBA00001947"/>
    </source>
</evidence>
<dbReference type="PANTHER" id="PTHR11705">
    <property type="entry name" value="PROTEASE FAMILY M14 CARBOXYPEPTIDASE A,B"/>
    <property type="match status" value="1"/>
</dbReference>
<dbReference type="Proteomes" id="UP000885672">
    <property type="component" value="Unassembled WGS sequence"/>
</dbReference>
<dbReference type="GO" id="GO:0004181">
    <property type="term" value="F:metallocarboxypeptidase activity"/>
    <property type="evidence" value="ECO:0007669"/>
    <property type="project" value="InterPro"/>
</dbReference>
<gene>
    <name evidence="10" type="ORF">ENN51_00275</name>
</gene>
<evidence type="ECO:0000256" key="3">
    <source>
        <dbReference type="ARBA" id="ARBA00022670"/>
    </source>
</evidence>
<comment type="caution">
    <text evidence="10">The sequence shown here is derived from an EMBL/GenBank/DDBJ whole genome shotgun (WGS) entry which is preliminary data.</text>
</comment>
<proteinExistence type="inferred from homology"/>
<dbReference type="Gene3D" id="2.60.40.1120">
    <property type="entry name" value="Carboxypeptidase-like, regulatory domain"/>
    <property type="match status" value="1"/>
</dbReference>
<name>A0A7V0T4I3_UNCW3</name>
<accession>A0A7V0T4I3</accession>
<dbReference type="Gene3D" id="3.40.630.10">
    <property type="entry name" value="Zn peptidases"/>
    <property type="match status" value="1"/>
</dbReference>
<feature type="active site" description="Proton donor/acceptor" evidence="7">
    <location>
        <position position="326"/>
    </location>
</feature>
<evidence type="ECO:0000256" key="4">
    <source>
        <dbReference type="ARBA" id="ARBA00022801"/>
    </source>
</evidence>
<evidence type="ECO:0000256" key="2">
    <source>
        <dbReference type="ARBA" id="ARBA00005988"/>
    </source>
</evidence>
<dbReference type="PANTHER" id="PTHR11705:SF143">
    <property type="entry name" value="SLL0236 PROTEIN"/>
    <property type="match status" value="1"/>
</dbReference>
<comment type="similarity">
    <text evidence="2 7">Belongs to the peptidase M14 family.</text>
</comment>
<dbReference type="SUPFAM" id="SSF49464">
    <property type="entry name" value="Carboxypeptidase regulatory domain-like"/>
    <property type="match status" value="1"/>
</dbReference>
<dbReference type="EMBL" id="DSBX01000009">
    <property type="protein sequence ID" value="HDQ98710.1"/>
    <property type="molecule type" value="Genomic_DNA"/>
</dbReference>
<dbReference type="Pfam" id="PF00246">
    <property type="entry name" value="Peptidase_M14"/>
    <property type="match status" value="1"/>
</dbReference>
<evidence type="ECO:0000259" key="9">
    <source>
        <dbReference type="PROSITE" id="PS52035"/>
    </source>
</evidence>
<feature type="signal peptide" evidence="8">
    <location>
        <begin position="1"/>
        <end position="25"/>
    </location>
</feature>
<evidence type="ECO:0000256" key="5">
    <source>
        <dbReference type="ARBA" id="ARBA00022833"/>
    </source>
</evidence>
<dbReference type="GO" id="GO:0008270">
    <property type="term" value="F:zinc ion binding"/>
    <property type="evidence" value="ECO:0007669"/>
    <property type="project" value="InterPro"/>
</dbReference>
<protein>
    <recommendedName>
        <fullName evidence="9">Peptidase M14 domain-containing protein</fullName>
    </recommendedName>
</protein>
<dbReference type="SMART" id="SM00631">
    <property type="entry name" value="Zn_pept"/>
    <property type="match status" value="1"/>
</dbReference>
<keyword evidence="5" id="KW-0862">Zinc</keyword>
<dbReference type="PRINTS" id="PR00765">
    <property type="entry name" value="CRBOXYPTASEA"/>
</dbReference>